<feature type="compositionally biased region" description="Basic and acidic residues" evidence="14">
    <location>
        <begin position="659"/>
        <end position="675"/>
    </location>
</feature>
<keyword evidence="15" id="KW-0472">Membrane</keyword>
<dbReference type="FunFam" id="3.30.70.330:FF:000062">
    <property type="entry name" value="serine/arginine-rich splicing factor SR34A-like"/>
    <property type="match status" value="1"/>
</dbReference>
<feature type="compositionally biased region" description="Basic and acidic residues" evidence="14">
    <location>
        <begin position="625"/>
        <end position="635"/>
    </location>
</feature>
<dbReference type="PANTHER" id="PTHR23003:SF62">
    <property type="entry name" value="SERINE_ARGININE (SR)-TYPE SHUTTLING MRNA BINDING PROTEIN NPL3"/>
    <property type="match status" value="1"/>
</dbReference>
<feature type="transmembrane region" description="Helical" evidence="15">
    <location>
        <begin position="70"/>
        <end position="91"/>
    </location>
</feature>
<keyword evidence="3" id="KW-0597">Phosphoprotein</keyword>
<dbReference type="PROSITE" id="PS51017">
    <property type="entry name" value="CCT"/>
    <property type="match status" value="1"/>
</dbReference>
<dbReference type="InterPro" id="IPR010402">
    <property type="entry name" value="CCT_domain"/>
</dbReference>
<dbReference type="GO" id="GO:0005737">
    <property type="term" value="C:cytoplasm"/>
    <property type="evidence" value="ECO:0007669"/>
    <property type="project" value="TreeGrafter"/>
</dbReference>
<evidence type="ECO:0000256" key="9">
    <source>
        <dbReference type="ARBA" id="ARBA00023242"/>
    </source>
</evidence>
<feature type="domain" description="RRM" evidence="16">
    <location>
        <begin position="248"/>
        <end position="326"/>
    </location>
</feature>
<keyword evidence="4" id="KW-0507">mRNA processing</keyword>
<dbReference type="InterPro" id="IPR001789">
    <property type="entry name" value="Sig_transdc_resp-reg_receiver"/>
</dbReference>
<evidence type="ECO:0000313" key="19">
    <source>
        <dbReference type="EMBL" id="KAG6605812.1"/>
    </source>
</evidence>
<keyword evidence="20" id="KW-1185">Reference proteome</keyword>
<comment type="caution">
    <text evidence="19">The sequence shown here is derived from an EMBL/GenBank/DDBJ whole genome shotgun (WGS) entry which is preliminary data.</text>
</comment>
<keyword evidence="5" id="KW-0747">Spliceosome</keyword>
<feature type="region of interest" description="Disordered" evidence="14">
    <location>
        <begin position="325"/>
        <end position="393"/>
    </location>
</feature>
<feature type="non-terminal residue" evidence="19">
    <location>
        <position position="1"/>
    </location>
</feature>
<dbReference type="InterPro" id="IPR000504">
    <property type="entry name" value="RRM_dom"/>
</dbReference>
<dbReference type="CDD" id="cd17582">
    <property type="entry name" value="psREC_PRR"/>
    <property type="match status" value="1"/>
</dbReference>
<evidence type="ECO:0000256" key="15">
    <source>
        <dbReference type="SAM" id="Phobius"/>
    </source>
</evidence>
<feature type="region of interest" description="Disordered" evidence="14">
    <location>
        <begin position="604"/>
        <end position="675"/>
    </location>
</feature>
<evidence type="ECO:0000256" key="11">
    <source>
        <dbReference type="PROSITE-ProRule" id="PRU00169"/>
    </source>
</evidence>
<evidence type="ECO:0000256" key="1">
    <source>
        <dbReference type="ARBA" id="ARBA00004324"/>
    </source>
</evidence>
<dbReference type="GO" id="GO:0005681">
    <property type="term" value="C:spliceosomal complex"/>
    <property type="evidence" value="ECO:0007669"/>
    <property type="project" value="UniProtKB-KW"/>
</dbReference>
<evidence type="ECO:0000256" key="14">
    <source>
        <dbReference type="SAM" id="MobiDB-lite"/>
    </source>
</evidence>
<evidence type="ECO:0000259" key="17">
    <source>
        <dbReference type="PROSITE" id="PS50110"/>
    </source>
</evidence>
<evidence type="ECO:0000256" key="3">
    <source>
        <dbReference type="ARBA" id="ARBA00022553"/>
    </source>
</evidence>
<comment type="caution">
    <text evidence="11">Lacks conserved residue(s) required for the propagation of feature annotation.</text>
</comment>
<feature type="domain" description="Response regulatory" evidence="17">
    <location>
        <begin position="470"/>
        <end position="588"/>
    </location>
</feature>
<keyword evidence="9 13" id="KW-0539">Nucleus</keyword>
<feature type="region of interest" description="Disordered" evidence="14">
    <location>
        <begin position="1094"/>
        <end position="1122"/>
    </location>
</feature>
<organism evidence="19 20">
    <name type="scientific">Cucurbita argyrosperma subsp. sororia</name>
    <dbReference type="NCBI Taxonomy" id="37648"/>
    <lineage>
        <taxon>Eukaryota</taxon>
        <taxon>Viridiplantae</taxon>
        <taxon>Streptophyta</taxon>
        <taxon>Embryophyta</taxon>
        <taxon>Tracheophyta</taxon>
        <taxon>Spermatophyta</taxon>
        <taxon>Magnoliopsida</taxon>
        <taxon>eudicotyledons</taxon>
        <taxon>Gunneridae</taxon>
        <taxon>Pentapetalae</taxon>
        <taxon>rosids</taxon>
        <taxon>fabids</taxon>
        <taxon>Cucurbitales</taxon>
        <taxon>Cucurbitaceae</taxon>
        <taxon>Cucurbiteae</taxon>
        <taxon>Cucurbita</taxon>
    </lineage>
</organism>
<comment type="similarity">
    <text evidence="10">Belongs to the splicing factor SR family. SR subfamily.</text>
</comment>
<accession>A0AAV6P0Z1</accession>
<dbReference type="EMBL" id="JAGKQH010000002">
    <property type="protein sequence ID" value="KAG6605812.1"/>
    <property type="molecule type" value="Genomic_DNA"/>
</dbReference>
<dbReference type="PROSITE" id="PS50110">
    <property type="entry name" value="RESPONSE_REGULATORY"/>
    <property type="match status" value="1"/>
</dbReference>
<evidence type="ECO:0000256" key="13">
    <source>
        <dbReference type="PROSITE-ProRule" id="PRU00357"/>
    </source>
</evidence>
<keyword evidence="8" id="KW-0508">mRNA splicing</keyword>
<dbReference type="InterPro" id="IPR050374">
    <property type="entry name" value="RRT5_SRSF_SR"/>
</dbReference>
<dbReference type="GO" id="GO:0006397">
    <property type="term" value="P:mRNA processing"/>
    <property type="evidence" value="ECO:0007669"/>
    <property type="project" value="UniProtKB-KW"/>
</dbReference>
<dbReference type="SMART" id="SM00448">
    <property type="entry name" value="REC"/>
    <property type="match status" value="1"/>
</dbReference>
<feature type="domain" description="CCT" evidence="18">
    <location>
        <begin position="1044"/>
        <end position="1086"/>
    </location>
</feature>
<evidence type="ECO:0000256" key="5">
    <source>
        <dbReference type="ARBA" id="ARBA00022728"/>
    </source>
</evidence>
<evidence type="ECO:0000256" key="2">
    <source>
        <dbReference type="ARBA" id="ARBA00004642"/>
    </source>
</evidence>
<dbReference type="Pfam" id="PF06203">
    <property type="entry name" value="CCT"/>
    <property type="match status" value="1"/>
</dbReference>
<dbReference type="Proteomes" id="UP000685013">
    <property type="component" value="Chromosome 2"/>
</dbReference>
<evidence type="ECO:0000313" key="20">
    <source>
        <dbReference type="Proteomes" id="UP000685013"/>
    </source>
</evidence>
<evidence type="ECO:0000256" key="6">
    <source>
        <dbReference type="ARBA" id="ARBA00022737"/>
    </source>
</evidence>
<evidence type="ECO:0000259" key="16">
    <source>
        <dbReference type="PROSITE" id="PS50102"/>
    </source>
</evidence>
<evidence type="ECO:0000256" key="7">
    <source>
        <dbReference type="ARBA" id="ARBA00022884"/>
    </source>
</evidence>
<dbReference type="GO" id="GO:0000160">
    <property type="term" value="P:phosphorelay signal transduction system"/>
    <property type="evidence" value="ECO:0007669"/>
    <property type="project" value="InterPro"/>
</dbReference>
<sequence length="1122" mass="124413">MGYILRVRLASFFAGAAVASSLGFYVLQRDYKIAYDSISQKMGGLHDSLESRISALEKLNQNDDLGLFHAGSYVAVMLTLLVLAPVAVACYPLPRPNPKPFVINSGRCRRISSTEGKRQFFFESLLSRGSRFWCSLVRQFPSLWNNISNAQTNLENEIEDLFYKYGRILDIELKIPPRPPCYCFVEFENVRDAEDAIRGRDGYNFDGCRLRVELAHGGRGPSSSDHRSNYGGSGGGGGRFGVSKRSEYRVIVRGLPSSASWQDLKDHMRKAGDVCFAEVSHDSEGTFGTVDYTNYDDMKYAIRKLDDTEFKNPWARAYIRVKKYEGSPTRGRSRNRSRSRSHSRSRSRSRSRSARRNRSKSAEQSVSRSVSRSRSLSPVKSSRRRSKSRSGSPREAREVNFSLFFCSCSFVSDHAAASDDCEMAEAVVATSEDVDFGYATAEIENNRESSSNGLGIGIKWECLLPKVMLRVLLVEADDSTRQIITALLRKSCYRVAAVPDGMKAWEILKARPRNVDLILAEVELPSMSGFSLLTLIMGHETCKNIPVIMMSSEDSISTVYKCMMKGAADYLVKPLRRNELSHLWQHVWRRQASSNARTDIQEKVEVTSENETASNHSTDYVAGVERNDNNTEKGSDTQSSSTKVDFEAGSKMQKSSQPRQEKASSNDFKLQKDGGHINLSQRLAIHENESGGLAMSCANDDLPITLSMGLEPTNDGRSPYIASEAEDLLANPSRDATALNHACINYPDDYQRRSPSTVAATNNFGSALHLDLSLRRCQPNDFEDRAAEGRATLKHSSASAFTRYTSRPLQTLQAKSSSICDEQKEFGSNPEHIGSIAATPTSDTINTTLSLQNSNTSMPLMTSLSALSEVAKSSTSETEIPHQVTVKDLMSNSQCSGHGSLLSPNLCTQGGASSSPCSTLVTHPEPILAKQTVYPLNLENHNLEQFLNQHPNTSDPGSRRLENSGKKLEYAENQGHISPTTDHSANSSICGGNTSHVRSVGYPSTCGSNNNVDRVGIAARVTSESKNEEALSYQGGDPHRSSQREAALTKFRLKRKDRCYDKKVRYESRKKLAEQRPRVKGQFVRRVYTNDPLAAESNANTSNETDKKTSHGYGKYRKHLLH</sequence>
<dbReference type="PANTHER" id="PTHR23003">
    <property type="entry name" value="RNA RECOGNITION MOTIF RRM DOMAIN CONTAINING PROTEIN"/>
    <property type="match status" value="1"/>
</dbReference>
<name>A0AAV6P0Z1_9ROSI</name>
<proteinExistence type="inferred from homology"/>
<evidence type="ECO:0000256" key="8">
    <source>
        <dbReference type="ARBA" id="ARBA00023187"/>
    </source>
</evidence>
<evidence type="ECO:0000256" key="10">
    <source>
        <dbReference type="ARBA" id="ARBA00061121"/>
    </source>
</evidence>
<dbReference type="SMART" id="SM00360">
    <property type="entry name" value="RRM"/>
    <property type="match status" value="2"/>
</dbReference>
<protein>
    <submittedName>
        <fullName evidence="19">Serine/arginine-rich splicing factor SR34A</fullName>
    </submittedName>
</protein>
<evidence type="ECO:0000259" key="18">
    <source>
        <dbReference type="PROSITE" id="PS51017"/>
    </source>
</evidence>
<reference evidence="19 20" key="1">
    <citation type="journal article" date="2021" name="Hortic Res">
        <title>The domestication of Cucurbita argyrosperma as revealed by the genome of its wild relative.</title>
        <authorList>
            <person name="Barrera-Redondo J."/>
            <person name="Sanchez-de la Vega G."/>
            <person name="Aguirre-Liguori J.A."/>
            <person name="Castellanos-Morales G."/>
            <person name="Gutierrez-Guerrero Y.T."/>
            <person name="Aguirre-Dugua X."/>
            <person name="Aguirre-Planter E."/>
            <person name="Tenaillon M.I."/>
            <person name="Lira-Saade R."/>
            <person name="Eguiarte L.E."/>
        </authorList>
    </citation>
    <scope>NUCLEOTIDE SEQUENCE [LARGE SCALE GENOMIC DNA]</scope>
    <source>
        <strain evidence="19">JBR-2021</strain>
    </source>
</reference>
<feature type="domain" description="RRM" evidence="16">
    <location>
        <begin position="145"/>
        <end position="217"/>
    </location>
</feature>
<keyword evidence="6" id="KW-0677">Repeat</keyword>
<gene>
    <name evidence="19" type="primary">SR34A</name>
    <name evidence="19" type="ORF">SDJN03_03129</name>
</gene>
<feature type="compositionally biased region" description="Polar residues" evidence="14">
    <location>
        <begin position="607"/>
        <end position="618"/>
    </location>
</feature>
<keyword evidence="7 12" id="KW-0694">RNA-binding</keyword>
<feature type="compositionally biased region" description="Basic residues" evidence="14">
    <location>
        <begin position="331"/>
        <end position="359"/>
    </location>
</feature>
<dbReference type="GO" id="GO:0016607">
    <property type="term" value="C:nuclear speck"/>
    <property type="evidence" value="ECO:0007669"/>
    <property type="project" value="UniProtKB-SubCell"/>
</dbReference>
<feature type="region of interest" description="Disordered" evidence="14">
    <location>
        <begin position="1023"/>
        <end position="1044"/>
    </location>
</feature>
<dbReference type="Pfam" id="PF00076">
    <property type="entry name" value="RRM_1"/>
    <property type="match status" value="2"/>
</dbReference>
<dbReference type="AlphaFoldDB" id="A0AAV6P0Z1"/>
<dbReference type="Pfam" id="PF00072">
    <property type="entry name" value="Response_reg"/>
    <property type="match status" value="1"/>
</dbReference>
<dbReference type="PROSITE" id="PS50102">
    <property type="entry name" value="RRM"/>
    <property type="match status" value="2"/>
</dbReference>
<comment type="subcellular location">
    <subcellularLocation>
        <location evidence="1">Nucleus speckle</location>
    </subcellularLocation>
    <subcellularLocation>
        <location evidence="2">Nucleus</location>
        <location evidence="2">Nucleoplasm</location>
    </subcellularLocation>
</comment>
<feature type="transmembrane region" description="Helical" evidence="15">
    <location>
        <begin position="7"/>
        <end position="27"/>
    </location>
</feature>
<keyword evidence="15" id="KW-0812">Transmembrane</keyword>
<dbReference type="GO" id="GO:0003729">
    <property type="term" value="F:mRNA binding"/>
    <property type="evidence" value="ECO:0007669"/>
    <property type="project" value="TreeGrafter"/>
</dbReference>
<dbReference type="CDD" id="cd12602">
    <property type="entry name" value="RRM2_SF2_plant_like"/>
    <property type="match status" value="1"/>
</dbReference>
<evidence type="ECO:0000256" key="12">
    <source>
        <dbReference type="PROSITE-ProRule" id="PRU00176"/>
    </source>
</evidence>
<feature type="compositionally biased region" description="Low complexity" evidence="14">
    <location>
        <begin position="362"/>
        <end position="380"/>
    </location>
</feature>
<dbReference type="GO" id="GO:0008380">
    <property type="term" value="P:RNA splicing"/>
    <property type="evidence" value="ECO:0007669"/>
    <property type="project" value="UniProtKB-KW"/>
</dbReference>
<keyword evidence="15" id="KW-1133">Transmembrane helix</keyword>
<feature type="region of interest" description="Disordered" evidence="14">
    <location>
        <begin position="216"/>
        <end position="238"/>
    </location>
</feature>
<evidence type="ECO:0000256" key="4">
    <source>
        <dbReference type="ARBA" id="ARBA00022664"/>
    </source>
</evidence>